<accession>A0AA37WFB9</accession>
<dbReference type="PROSITE" id="PS51371">
    <property type="entry name" value="CBS"/>
    <property type="match status" value="2"/>
</dbReference>
<organism evidence="4 5">
    <name type="scientific">Portibacter lacus</name>
    <dbReference type="NCBI Taxonomy" id="1099794"/>
    <lineage>
        <taxon>Bacteria</taxon>
        <taxon>Pseudomonadati</taxon>
        <taxon>Bacteroidota</taxon>
        <taxon>Saprospiria</taxon>
        <taxon>Saprospirales</taxon>
        <taxon>Haliscomenobacteraceae</taxon>
        <taxon>Portibacter</taxon>
    </lineage>
</organism>
<reference evidence="4" key="1">
    <citation type="journal article" date="2014" name="Int. J. Syst. Evol. Microbiol.">
        <title>Complete genome sequence of Corynebacterium casei LMG S-19264T (=DSM 44701T), isolated from a smear-ripened cheese.</title>
        <authorList>
            <consortium name="US DOE Joint Genome Institute (JGI-PGF)"/>
            <person name="Walter F."/>
            <person name="Albersmeier A."/>
            <person name="Kalinowski J."/>
            <person name="Ruckert C."/>
        </authorList>
    </citation>
    <scope>NUCLEOTIDE SEQUENCE</scope>
    <source>
        <strain evidence="4">NBRC 108769</strain>
    </source>
</reference>
<dbReference type="InterPro" id="IPR046342">
    <property type="entry name" value="CBS_dom_sf"/>
</dbReference>
<dbReference type="InterPro" id="IPR000644">
    <property type="entry name" value="CBS_dom"/>
</dbReference>
<feature type="domain" description="CBS" evidence="3">
    <location>
        <begin position="66"/>
        <end position="122"/>
    </location>
</feature>
<dbReference type="Gene3D" id="3.10.580.10">
    <property type="entry name" value="CBS-domain"/>
    <property type="match status" value="2"/>
</dbReference>
<dbReference type="EMBL" id="BSOH01000036">
    <property type="protein sequence ID" value="GLR19781.1"/>
    <property type="molecule type" value="Genomic_DNA"/>
</dbReference>
<dbReference type="InterPro" id="IPR051257">
    <property type="entry name" value="Diverse_CBS-Domain"/>
</dbReference>
<evidence type="ECO:0000256" key="1">
    <source>
        <dbReference type="ARBA" id="ARBA00023122"/>
    </source>
</evidence>
<evidence type="ECO:0000259" key="3">
    <source>
        <dbReference type="PROSITE" id="PS51371"/>
    </source>
</evidence>
<evidence type="ECO:0000313" key="5">
    <source>
        <dbReference type="Proteomes" id="UP001156666"/>
    </source>
</evidence>
<protein>
    <submittedName>
        <fullName evidence="4">Acetoin utilization protein</fullName>
    </submittedName>
</protein>
<keyword evidence="5" id="KW-1185">Reference proteome</keyword>
<dbReference type="AlphaFoldDB" id="A0AA37WFB9"/>
<dbReference type="SMART" id="SM00116">
    <property type="entry name" value="CBS"/>
    <property type="match status" value="2"/>
</dbReference>
<dbReference type="SUPFAM" id="SSF54631">
    <property type="entry name" value="CBS-domain pair"/>
    <property type="match status" value="1"/>
</dbReference>
<gene>
    <name evidence="4" type="ORF">GCM10007940_43970</name>
</gene>
<dbReference type="Pfam" id="PF00571">
    <property type="entry name" value="CBS"/>
    <property type="match status" value="2"/>
</dbReference>
<dbReference type="Proteomes" id="UP001156666">
    <property type="component" value="Unassembled WGS sequence"/>
</dbReference>
<dbReference type="PANTHER" id="PTHR43080">
    <property type="entry name" value="CBS DOMAIN-CONTAINING PROTEIN CBSX3, MITOCHONDRIAL"/>
    <property type="match status" value="1"/>
</dbReference>
<dbReference type="RefSeq" id="WP_235295387.1">
    <property type="nucleotide sequence ID" value="NZ_BSOH01000036.1"/>
</dbReference>
<feature type="domain" description="CBS" evidence="3">
    <location>
        <begin position="7"/>
        <end position="63"/>
    </location>
</feature>
<evidence type="ECO:0000256" key="2">
    <source>
        <dbReference type="PROSITE-ProRule" id="PRU00703"/>
    </source>
</evidence>
<evidence type="ECO:0000313" key="4">
    <source>
        <dbReference type="EMBL" id="GLR19781.1"/>
    </source>
</evidence>
<comment type="caution">
    <text evidence="4">The sequence shown here is derived from an EMBL/GenBank/DDBJ whole genome shotgun (WGS) entry which is preliminary data.</text>
</comment>
<sequence length="219" mass="24936">MIANELISQTVSSLRTSDLGEEAITIMNIFHVKHLPIVNNEQLLGVISEEEILGHELSEPIGSYTLSMHKPYAKAEDHMFEVMSIMAEYNLTVVPVVDQKGDYIGLITQDDLIQFYAKSFSFTESGSILVLKTRKRDYSLAEISRIIEMENASILSSFITNSPNSDEILVTLKLNVQDIQHIIATLERYEYTIKSTFAETEYIDSMKERFDSLMHFLNV</sequence>
<proteinExistence type="predicted"/>
<dbReference type="PANTHER" id="PTHR43080:SF2">
    <property type="entry name" value="CBS DOMAIN-CONTAINING PROTEIN"/>
    <property type="match status" value="1"/>
</dbReference>
<name>A0AA37WFB9_9BACT</name>
<keyword evidence="1 2" id="KW-0129">CBS domain</keyword>
<reference evidence="4" key="2">
    <citation type="submission" date="2023-01" db="EMBL/GenBank/DDBJ databases">
        <title>Draft genome sequence of Portibacter lacus strain NBRC 108769.</title>
        <authorList>
            <person name="Sun Q."/>
            <person name="Mori K."/>
        </authorList>
    </citation>
    <scope>NUCLEOTIDE SEQUENCE</scope>
    <source>
        <strain evidence="4">NBRC 108769</strain>
    </source>
</reference>